<dbReference type="AlphaFoldDB" id="A0A7S0C8L8"/>
<sequence length="171" mass="19482">MDNRDSLPFVVQVTTPDPYANRELIKKEAMLNTKNEEGRNKGTKSKKNNGNKVKRKANLVGMDPKFGIASALYETQNDKNGAKENPKKLLGEFNLEKSTTCGDRIMVGETEFIVEKARCQYKYAGGKRFVMVRKILEVKEVSRAETEEKLVNIYSKNIDEPPEQEDESIFE</sequence>
<feature type="compositionally biased region" description="Basic and acidic residues" evidence="1">
    <location>
        <begin position="28"/>
        <end position="40"/>
    </location>
</feature>
<feature type="compositionally biased region" description="Basic residues" evidence="1">
    <location>
        <begin position="41"/>
        <end position="51"/>
    </location>
</feature>
<organism evidence="2">
    <name type="scientific">Proboscia inermis</name>
    <dbReference type="NCBI Taxonomy" id="420281"/>
    <lineage>
        <taxon>Eukaryota</taxon>
        <taxon>Sar</taxon>
        <taxon>Stramenopiles</taxon>
        <taxon>Ochrophyta</taxon>
        <taxon>Bacillariophyta</taxon>
        <taxon>Coscinodiscophyceae</taxon>
        <taxon>Rhizosoleniophycidae</taxon>
        <taxon>Rhizosoleniales</taxon>
        <taxon>Rhizosoleniaceae</taxon>
        <taxon>Proboscia</taxon>
    </lineage>
</organism>
<dbReference type="EMBL" id="HBEL01027078">
    <property type="protein sequence ID" value="CAD8416343.1"/>
    <property type="molecule type" value="Transcribed_RNA"/>
</dbReference>
<reference evidence="2" key="1">
    <citation type="submission" date="2021-01" db="EMBL/GenBank/DDBJ databases">
        <authorList>
            <person name="Corre E."/>
            <person name="Pelletier E."/>
            <person name="Niang G."/>
            <person name="Scheremetjew M."/>
            <person name="Finn R."/>
            <person name="Kale V."/>
            <person name="Holt S."/>
            <person name="Cochrane G."/>
            <person name="Meng A."/>
            <person name="Brown T."/>
            <person name="Cohen L."/>
        </authorList>
    </citation>
    <scope>NUCLEOTIDE SEQUENCE</scope>
    <source>
        <strain evidence="2">CCAP1064/1</strain>
    </source>
</reference>
<feature type="region of interest" description="Disordered" evidence="1">
    <location>
        <begin position="28"/>
        <end position="51"/>
    </location>
</feature>
<proteinExistence type="predicted"/>
<accession>A0A7S0C8L8</accession>
<name>A0A7S0C8L8_9STRA</name>
<evidence type="ECO:0000313" key="2">
    <source>
        <dbReference type="EMBL" id="CAD8416343.1"/>
    </source>
</evidence>
<evidence type="ECO:0000256" key="1">
    <source>
        <dbReference type="SAM" id="MobiDB-lite"/>
    </source>
</evidence>
<gene>
    <name evidence="2" type="ORF">PINE0816_LOCUS12478</name>
</gene>
<protein>
    <submittedName>
        <fullName evidence="2">Uncharacterized protein</fullName>
    </submittedName>
</protein>